<evidence type="ECO:0000256" key="2">
    <source>
        <dbReference type="ARBA" id="ARBA00022737"/>
    </source>
</evidence>
<protein>
    <recommendedName>
        <fullName evidence="12">Aryl hydrocarbon receptor</fullName>
    </recommendedName>
</protein>
<dbReference type="InterPro" id="IPR035965">
    <property type="entry name" value="PAS-like_dom_sf"/>
</dbReference>
<dbReference type="Pfam" id="PF00989">
    <property type="entry name" value="PAS"/>
    <property type="match status" value="1"/>
</dbReference>
<dbReference type="Gene3D" id="3.30.450.20">
    <property type="entry name" value="PAS domain"/>
    <property type="match status" value="2"/>
</dbReference>
<dbReference type="InterPro" id="IPR036638">
    <property type="entry name" value="HLH_DNA-bd_sf"/>
</dbReference>
<evidence type="ECO:0000313" key="10">
    <source>
        <dbReference type="EMBL" id="KAL1259203.1"/>
    </source>
</evidence>
<evidence type="ECO:0000256" key="7">
    <source>
        <dbReference type="SAM" id="MobiDB-lite"/>
    </source>
</evidence>
<dbReference type="Gene3D" id="4.10.280.10">
    <property type="entry name" value="Helix-loop-helix DNA-binding domain"/>
    <property type="match status" value="1"/>
</dbReference>
<dbReference type="Pfam" id="PF14598">
    <property type="entry name" value="PAS_11"/>
    <property type="match status" value="1"/>
</dbReference>
<dbReference type="PROSITE" id="PS50888">
    <property type="entry name" value="BHLH"/>
    <property type="match status" value="1"/>
</dbReference>
<name>A0ABR3M684_9TELE</name>
<dbReference type="SUPFAM" id="SSF55785">
    <property type="entry name" value="PYP-like sensor domain (PAS domain)"/>
    <property type="match status" value="2"/>
</dbReference>
<feature type="region of interest" description="Disordered" evidence="7">
    <location>
        <begin position="418"/>
        <end position="438"/>
    </location>
</feature>
<keyword evidence="4" id="KW-0238">DNA-binding</keyword>
<dbReference type="SMART" id="SM00353">
    <property type="entry name" value="HLH"/>
    <property type="match status" value="1"/>
</dbReference>
<evidence type="ECO:0000256" key="5">
    <source>
        <dbReference type="ARBA" id="ARBA00023163"/>
    </source>
</evidence>
<dbReference type="Pfam" id="PF00010">
    <property type="entry name" value="HLH"/>
    <property type="match status" value="1"/>
</dbReference>
<evidence type="ECO:0000313" key="11">
    <source>
        <dbReference type="Proteomes" id="UP001558613"/>
    </source>
</evidence>
<dbReference type="PROSITE" id="PS50112">
    <property type="entry name" value="PAS"/>
    <property type="match status" value="1"/>
</dbReference>
<dbReference type="SMART" id="SM00091">
    <property type="entry name" value="PAS"/>
    <property type="match status" value="2"/>
</dbReference>
<sequence length="925" mass="103677">MSTSNTYASRKRRKPAQKSVKQAPPECVKSNPSKRHRDRLNGELDRLASQLPFPQEVISKLDKLTILRLSVSYLRTKSHFNVTLNSKNSNQLANNTKPHIQELPEGELLLQAINGFVLVVTSNGTIFYASSTIDDYLGFQQSDLIHQSVYELIHTEDRAEFQRQLHWALNPSCTPDTGQLVQASHDAPLPQTYYSPEQLPPENSTFLERSFVCRLRCLLDSSSGFLAMNFQGRLKFLYGQNEKTADGKPIPPQLALFALVSPLQPPSILEIRTKSWFFKTKHKLDFTPTACDANGKIVLGYTEEELCYRGSGYQFIHAADMLYCAENHIRMMRTGESGMTVFRLLTKQNLWVWVQSNARLVYKNGQPDCIIASQRVIRNEEGEENLRKRAMMLPFSFTTGEAVLYDLNLPRTLGNTIPSNTTALDDRTQPRTTGTVDPDSLMGSMLKQDESIYVCPADDCSLSEQGLGNEDLRGIFSSNWQEGVLSLCESSLFKQEPVVNSGGDESCEILNFMGSLGISPEDLKFLQDELFLRIDLDGRNDVADLTDGIFSYVQHSLRTKADCLVSGGNVKEKDLVRKPIQTITASQQTSAFVLQDSCDPLTLVPQEQQMTFITEHPELKTQNFTQIQTHSELQAIPDLQNHPQGHQHIMSHLYNGTGITQCDLSHVTIQKHQVQPLSQQSQCSYPPPLHLLECKTLQNPEVCRNLTEVLASDTQQVPPLFQPELQQPGCFYLETPSLDLKEPYRNHLSTAAFSCSQQHSSPYITAGDTGMSEFTAQDLEELLNGLDGDVERNGHSGPSRGVGVGSSLDQQGYIGQFQNGGPTNYAMESNITHLPQHPDQCLNNNRPHPNLSLGGHLIQDEEKEEAEIEEKERLEMDQSWRFPQIELVDGQQKEGGGRPKDTGQVKPTLPLLCLCIHSCWRPADL</sequence>
<dbReference type="PANTHER" id="PTHR10649">
    <property type="entry name" value="ARYL HYDROCARBON RECEPTOR"/>
    <property type="match status" value="1"/>
</dbReference>
<dbReference type="InterPro" id="IPR000014">
    <property type="entry name" value="PAS"/>
</dbReference>
<keyword evidence="5" id="KW-0804">Transcription</keyword>
<dbReference type="PANTHER" id="PTHR10649:SF9">
    <property type="entry name" value="ARYL HYDROCARBON RECEPTOR"/>
    <property type="match status" value="1"/>
</dbReference>
<evidence type="ECO:0000256" key="3">
    <source>
        <dbReference type="ARBA" id="ARBA00023015"/>
    </source>
</evidence>
<comment type="subcellular location">
    <subcellularLocation>
        <location evidence="1">Nucleus</location>
    </subcellularLocation>
</comment>
<dbReference type="SUPFAM" id="SSF47459">
    <property type="entry name" value="HLH, helix-loop-helix DNA-binding domain"/>
    <property type="match status" value="1"/>
</dbReference>
<evidence type="ECO:0000256" key="6">
    <source>
        <dbReference type="ARBA" id="ARBA00023242"/>
    </source>
</evidence>
<dbReference type="InterPro" id="IPR013767">
    <property type="entry name" value="PAS_fold"/>
</dbReference>
<dbReference type="InterPro" id="IPR001610">
    <property type="entry name" value="PAC"/>
</dbReference>
<gene>
    <name evidence="10" type="ORF">QQF64_009780</name>
</gene>
<dbReference type="Proteomes" id="UP001558613">
    <property type="component" value="Unassembled WGS sequence"/>
</dbReference>
<evidence type="ECO:0000259" key="8">
    <source>
        <dbReference type="PROSITE" id="PS50112"/>
    </source>
</evidence>
<evidence type="ECO:0000259" key="9">
    <source>
        <dbReference type="PROSITE" id="PS50888"/>
    </source>
</evidence>
<evidence type="ECO:0000256" key="1">
    <source>
        <dbReference type="ARBA" id="ARBA00004123"/>
    </source>
</evidence>
<evidence type="ECO:0008006" key="12">
    <source>
        <dbReference type="Google" id="ProtNLM"/>
    </source>
</evidence>
<dbReference type="EMBL" id="JAYMGO010000016">
    <property type="protein sequence ID" value="KAL1259203.1"/>
    <property type="molecule type" value="Genomic_DNA"/>
</dbReference>
<dbReference type="InterPro" id="IPR011598">
    <property type="entry name" value="bHLH_dom"/>
</dbReference>
<keyword evidence="11" id="KW-1185">Reference proteome</keyword>
<feature type="domain" description="PAS" evidence="8">
    <location>
        <begin position="109"/>
        <end position="172"/>
    </location>
</feature>
<accession>A0ABR3M684</accession>
<keyword evidence="3" id="KW-0805">Transcription regulation</keyword>
<dbReference type="InterPro" id="IPR039091">
    <property type="entry name" value="AHR/AHRR"/>
</dbReference>
<organism evidence="10 11">
    <name type="scientific">Cirrhinus molitorella</name>
    <name type="common">mud carp</name>
    <dbReference type="NCBI Taxonomy" id="172907"/>
    <lineage>
        <taxon>Eukaryota</taxon>
        <taxon>Metazoa</taxon>
        <taxon>Chordata</taxon>
        <taxon>Craniata</taxon>
        <taxon>Vertebrata</taxon>
        <taxon>Euteleostomi</taxon>
        <taxon>Actinopterygii</taxon>
        <taxon>Neopterygii</taxon>
        <taxon>Teleostei</taxon>
        <taxon>Ostariophysi</taxon>
        <taxon>Cypriniformes</taxon>
        <taxon>Cyprinidae</taxon>
        <taxon>Labeoninae</taxon>
        <taxon>Labeonini</taxon>
        <taxon>Cirrhinus</taxon>
    </lineage>
</organism>
<proteinExistence type="predicted"/>
<keyword evidence="6" id="KW-0539">Nucleus</keyword>
<dbReference type="CDD" id="cd00130">
    <property type="entry name" value="PAS"/>
    <property type="match status" value="2"/>
</dbReference>
<dbReference type="SMART" id="SM00086">
    <property type="entry name" value="PAC"/>
    <property type="match status" value="1"/>
</dbReference>
<keyword evidence="2" id="KW-0677">Repeat</keyword>
<evidence type="ECO:0000256" key="4">
    <source>
        <dbReference type="ARBA" id="ARBA00023125"/>
    </source>
</evidence>
<feature type="region of interest" description="Disordered" evidence="7">
    <location>
        <begin position="1"/>
        <end position="37"/>
    </location>
</feature>
<comment type="caution">
    <text evidence="10">The sequence shown here is derived from an EMBL/GenBank/DDBJ whole genome shotgun (WGS) entry which is preliminary data.</text>
</comment>
<reference evidence="10 11" key="1">
    <citation type="submission" date="2023-09" db="EMBL/GenBank/DDBJ databases">
        <authorList>
            <person name="Wang M."/>
        </authorList>
    </citation>
    <scope>NUCLEOTIDE SEQUENCE [LARGE SCALE GENOMIC DNA]</scope>
    <source>
        <strain evidence="10">GT-2023</strain>
        <tissue evidence="10">Liver</tissue>
    </source>
</reference>
<feature type="domain" description="BHLH" evidence="9">
    <location>
        <begin position="24"/>
        <end position="77"/>
    </location>
</feature>